<dbReference type="OrthoDB" id="10630978at2759"/>
<feature type="region of interest" description="Disordered" evidence="1">
    <location>
        <begin position="111"/>
        <end position="133"/>
    </location>
</feature>
<evidence type="ECO:0000256" key="1">
    <source>
        <dbReference type="SAM" id="MobiDB-lite"/>
    </source>
</evidence>
<comment type="caution">
    <text evidence="2">The sequence shown here is derived from an EMBL/GenBank/DDBJ whole genome shotgun (WGS) entry which is preliminary data.</text>
</comment>
<sequence length="162" mass="18760">MGACLSLRLQYKQDLSGNTFSHYSLTSDTSILDLYPTLHAEDKARDQRPPLPMNDDWGGLAVIDDPGPSHQHPEELLAIEENERADFFFHDNLDSVDLSDVKYGYETMDESVNKCDTDPDDGRPQEPNRDSKQRLGWIRELERRLMYHIFSRMFYKSSLTES</sequence>
<dbReference type="Proteomes" id="UP000318571">
    <property type="component" value="Chromosome 2"/>
</dbReference>
<reference evidence="2 3" key="1">
    <citation type="journal article" date="2018" name="Nat. Ecol. Evol.">
        <title>Genomic signatures of mitonuclear coevolution across populations of Tigriopus californicus.</title>
        <authorList>
            <person name="Barreto F.S."/>
            <person name="Watson E.T."/>
            <person name="Lima T.G."/>
            <person name="Willett C.S."/>
            <person name="Edmands S."/>
            <person name="Li W."/>
            <person name="Burton R.S."/>
        </authorList>
    </citation>
    <scope>NUCLEOTIDE SEQUENCE [LARGE SCALE GENOMIC DNA]</scope>
    <source>
        <strain evidence="2 3">San Diego</strain>
    </source>
</reference>
<proteinExistence type="predicted"/>
<dbReference type="AlphaFoldDB" id="A0A553PA30"/>
<name>A0A553PA30_TIGCA</name>
<protein>
    <submittedName>
        <fullName evidence="2">Uncharacterized protein</fullName>
    </submittedName>
</protein>
<dbReference type="EMBL" id="VCGU01000005">
    <property type="protein sequence ID" value="TRY74534.1"/>
    <property type="molecule type" value="Genomic_DNA"/>
</dbReference>
<organism evidence="2 3">
    <name type="scientific">Tigriopus californicus</name>
    <name type="common">Marine copepod</name>
    <dbReference type="NCBI Taxonomy" id="6832"/>
    <lineage>
        <taxon>Eukaryota</taxon>
        <taxon>Metazoa</taxon>
        <taxon>Ecdysozoa</taxon>
        <taxon>Arthropoda</taxon>
        <taxon>Crustacea</taxon>
        <taxon>Multicrustacea</taxon>
        <taxon>Hexanauplia</taxon>
        <taxon>Copepoda</taxon>
        <taxon>Harpacticoida</taxon>
        <taxon>Harpacticidae</taxon>
        <taxon>Tigriopus</taxon>
    </lineage>
</organism>
<evidence type="ECO:0000313" key="3">
    <source>
        <dbReference type="Proteomes" id="UP000318571"/>
    </source>
</evidence>
<evidence type="ECO:0000313" key="2">
    <source>
        <dbReference type="EMBL" id="TRY74534.1"/>
    </source>
</evidence>
<keyword evidence="3" id="KW-1185">Reference proteome</keyword>
<accession>A0A553PA30</accession>
<gene>
    <name evidence="2" type="ORF">TCAL_10439</name>
</gene>